<reference evidence="9" key="1">
    <citation type="submission" date="2020-12" db="EMBL/GenBank/DDBJ databases">
        <authorList>
            <person name="Iha C."/>
        </authorList>
    </citation>
    <scope>NUCLEOTIDE SEQUENCE</scope>
</reference>
<comment type="subcellular location">
    <subcellularLocation>
        <location evidence="1">Membrane</location>
        <topology evidence="1">Multi-pass membrane protein</topology>
    </subcellularLocation>
</comment>
<proteinExistence type="inferred from homology"/>
<comment type="caution">
    <text evidence="9">The sequence shown here is derived from an EMBL/GenBank/DDBJ whole genome shotgun (WGS) entry which is preliminary data.</text>
</comment>
<dbReference type="GO" id="GO:0016020">
    <property type="term" value="C:membrane"/>
    <property type="evidence" value="ECO:0007669"/>
    <property type="project" value="UniProtKB-SubCell"/>
</dbReference>
<dbReference type="EMBL" id="CAJHUC010002040">
    <property type="protein sequence ID" value="CAD7703031.1"/>
    <property type="molecule type" value="Genomic_DNA"/>
</dbReference>
<accession>A0A8S1J716</accession>
<dbReference type="GO" id="GO:0006506">
    <property type="term" value="P:GPI anchor biosynthetic process"/>
    <property type="evidence" value="ECO:0007669"/>
    <property type="project" value="UniProtKB-KW"/>
</dbReference>
<keyword evidence="4" id="KW-0337">GPI-anchor biosynthesis</keyword>
<evidence type="ECO:0000256" key="6">
    <source>
        <dbReference type="ARBA" id="ARBA00022989"/>
    </source>
</evidence>
<evidence type="ECO:0000313" key="10">
    <source>
        <dbReference type="Proteomes" id="UP000708148"/>
    </source>
</evidence>
<keyword evidence="10" id="KW-1185">Reference proteome</keyword>
<feature type="transmembrane region" description="Helical" evidence="8">
    <location>
        <begin position="48"/>
        <end position="71"/>
    </location>
</feature>
<keyword evidence="7 8" id="KW-0472">Membrane</keyword>
<dbReference type="Pfam" id="PF06432">
    <property type="entry name" value="GPI2"/>
    <property type="match status" value="1"/>
</dbReference>
<protein>
    <submittedName>
        <fullName evidence="9">Uncharacterized protein</fullName>
    </submittedName>
</protein>
<dbReference type="OrthoDB" id="196709at2759"/>
<sequence>VLNAHVKQRDYWTVVRDSAAVVQQLNTTALVVAMSVHLYRRTVGVETMMAVCAAVLLAGSLLCCTVGGHILGGTVARGFRQCFLLTAGTRPDLLMRIMETTTR</sequence>
<evidence type="ECO:0000256" key="5">
    <source>
        <dbReference type="ARBA" id="ARBA00022692"/>
    </source>
</evidence>
<evidence type="ECO:0000256" key="1">
    <source>
        <dbReference type="ARBA" id="ARBA00004141"/>
    </source>
</evidence>
<evidence type="ECO:0000256" key="4">
    <source>
        <dbReference type="ARBA" id="ARBA00022502"/>
    </source>
</evidence>
<evidence type="ECO:0000256" key="3">
    <source>
        <dbReference type="ARBA" id="ARBA00008321"/>
    </source>
</evidence>
<gene>
    <name evidence="9" type="ORF">OSTQU699_LOCUS8388</name>
</gene>
<name>A0A8S1J716_9CHLO</name>
<evidence type="ECO:0000313" key="9">
    <source>
        <dbReference type="EMBL" id="CAD7703031.1"/>
    </source>
</evidence>
<feature type="non-terminal residue" evidence="9">
    <location>
        <position position="1"/>
    </location>
</feature>
<organism evidence="9 10">
    <name type="scientific">Ostreobium quekettii</name>
    <dbReference type="NCBI Taxonomy" id="121088"/>
    <lineage>
        <taxon>Eukaryota</taxon>
        <taxon>Viridiplantae</taxon>
        <taxon>Chlorophyta</taxon>
        <taxon>core chlorophytes</taxon>
        <taxon>Ulvophyceae</taxon>
        <taxon>TCBD clade</taxon>
        <taxon>Bryopsidales</taxon>
        <taxon>Ostreobineae</taxon>
        <taxon>Ostreobiaceae</taxon>
        <taxon>Ostreobium</taxon>
    </lineage>
</organism>
<evidence type="ECO:0000256" key="2">
    <source>
        <dbReference type="ARBA" id="ARBA00004687"/>
    </source>
</evidence>
<keyword evidence="6 8" id="KW-1133">Transmembrane helix</keyword>
<comment type="pathway">
    <text evidence="2">Glycolipid biosynthesis; glycosylphosphatidylinositol-anchor biosynthesis.</text>
</comment>
<evidence type="ECO:0000256" key="7">
    <source>
        <dbReference type="ARBA" id="ARBA00023136"/>
    </source>
</evidence>
<comment type="similarity">
    <text evidence="3">Belongs to the PIGC family.</text>
</comment>
<dbReference type="InterPro" id="IPR009450">
    <property type="entry name" value="Plno_GlcNAc_GPI2"/>
</dbReference>
<dbReference type="Proteomes" id="UP000708148">
    <property type="component" value="Unassembled WGS sequence"/>
</dbReference>
<dbReference type="AlphaFoldDB" id="A0A8S1J716"/>
<keyword evidence="5 8" id="KW-0812">Transmembrane</keyword>
<evidence type="ECO:0000256" key="8">
    <source>
        <dbReference type="SAM" id="Phobius"/>
    </source>
</evidence>